<dbReference type="PANTHER" id="PTHR43433:SF5">
    <property type="entry name" value="AB HYDROLASE-1 DOMAIN-CONTAINING PROTEIN"/>
    <property type="match status" value="1"/>
</dbReference>
<dbReference type="PRINTS" id="PR00111">
    <property type="entry name" value="ABHYDROLASE"/>
</dbReference>
<protein>
    <submittedName>
        <fullName evidence="2">Alpha/beta fold hydrolase</fullName>
    </submittedName>
</protein>
<dbReference type="Gene3D" id="3.40.50.1820">
    <property type="entry name" value="alpha/beta hydrolase"/>
    <property type="match status" value="1"/>
</dbReference>
<comment type="caution">
    <text evidence="2">The sequence shown here is derived from an EMBL/GenBank/DDBJ whole genome shotgun (WGS) entry which is preliminary data.</text>
</comment>
<evidence type="ECO:0000313" key="2">
    <source>
        <dbReference type="EMBL" id="MDH7639124.1"/>
    </source>
</evidence>
<sequence length="265" mass="28173">MITFHTDTGSGDALVLIHGVGLSHAMWAAQVEALAESHRVITYDMLGHGGSSAPSPDATLGDFAYQLLDLLDRLSIERATLVGFSMGALVARAFALGHPERLASLVLLNGVFRRDADQRRAVLARVADAQSKGPASNADAAIERWFSADYRTTHADAMVALRQAMAANNPAAYAICYRLFATEDDYGIDRLAEIRTPTLVATGEHDVGSTPAMTRALADAIPGARAVVVPDARHMMPVELPDAVNRLLIDHCSAEAAVSSGETRA</sequence>
<dbReference type="PANTHER" id="PTHR43433">
    <property type="entry name" value="HYDROLASE, ALPHA/BETA FOLD FAMILY PROTEIN"/>
    <property type="match status" value="1"/>
</dbReference>
<reference evidence="2" key="1">
    <citation type="submission" date="2023-04" db="EMBL/GenBank/DDBJ databases">
        <title>Sphingomonas sp. MAHUQ-71 isolated from rice field.</title>
        <authorList>
            <person name="Huq M.A."/>
        </authorList>
    </citation>
    <scope>NUCLEOTIDE SEQUENCE</scope>
    <source>
        <strain evidence="2">MAHUQ-71</strain>
    </source>
</reference>
<dbReference type="EMBL" id="JARYGZ010000001">
    <property type="protein sequence ID" value="MDH7639124.1"/>
    <property type="molecule type" value="Genomic_DNA"/>
</dbReference>
<dbReference type="Proteomes" id="UP001160625">
    <property type="component" value="Unassembled WGS sequence"/>
</dbReference>
<evidence type="ECO:0000259" key="1">
    <source>
        <dbReference type="Pfam" id="PF00561"/>
    </source>
</evidence>
<dbReference type="InterPro" id="IPR000073">
    <property type="entry name" value="AB_hydrolase_1"/>
</dbReference>
<name>A0ABT6N2X7_9SPHN</name>
<feature type="domain" description="AB hydrolase-1" evidence="1">
    <location>
        <begin position="13"/>
        <end position="237"/>
    </location>
</feature>
<keyword evidence="2" id="KW-0378">Hydrolase</keyword>
<accession>A0ABT6N2X7</accession>
<dbReference type="InterPro" id="IPR029058">
    <property type="entry name" value="AB_hydrolase_fold"/>
</dbReference>
<proteinExistence type="predicted"/>
<gene>
    <name evidence="2" type="ORF">QGN17_10315</name>
</gene>
<dbReference type="RefSeq" id="WP_281044389.1">
    <property type="nucleotide sequence ID" value="NZ_JARYGZ010000001.1"/>
</dbReference>
<organism evidence="2 3">
    <name type="scientific">Sphingomonas oryzagri</name>
    <dbReference type="NCBI Taxonomy" id="3042314"/>
    <lineage>
        <taxon>Bacteria</taxon>
        <taxon>Pseudomonadati</taxon>
        <taxon>Pseudomonadota</taxon>
        <taxon>Alphaproteobacteria</taxon>
        <taxon>Sphingomonadales</taxon>
        <taxon>Sphingomonadaceae</taxon>
        <taxon>Sphingomonas</taxon>
    </lineage>
</organism>
<dbReference type="GO" id="GO:0016787">
    <property type="term" value="F:hydrolase activity"/>
    <property type="evidence" value="ECO:0007669"/>
    <property type="project" value="UniProtKB-KW"/>
</dbReference>
<dbReference type="Pfam" id="PF00561">
    <property type="entry name" value="Abhydrolase_1"/>
    <property type="match status" value="1"/>
</dbReference>
<evidence type="ECO:0000313" key="3">
    <source>
        <dbReference type="Proteomes" id="UP001160625"/>
    </source>
</evidence>
<dbReference type="InterPro" id="IPR050471">
    <property type="entry name" value="AB_hydrolase"/>
</dbReference>
<keyword evidence="3" id="KW-1185">Reference proteome</keyword>
<dbReference type="SUPFAM" id="SSF53474">
    <property type="entry name" value="alpha/beta-Hydrolases"/>
    <property type="match status" value="1"/>
</dbReference>